<gene>
    <name evidence="1" type="ordered locus">BLASA_1777</name>
</gene>
<dbReference type="STRING" id="1146883.BLASA_1777"/>
<dbReference type="EMBL" id="FO117623">
    <property type="protein sequence ID" value="CCG02696.1"/>
    <property type="molecule type" value="Genomic_DNA"/>
</dbReference>
<accession>H6RP35</accession>
<evidence type="ECO:0000313" key="2">
    <source>
        <dbReference type="Proteomes" id="UP000007517"/>
    </source>
</evidence>
<keyword evidence="2" id="KW-1185">Reference proteome</keyword>
<reference evidence="1 2" key="1">
    <citation type="journal article" date="2012" name="J. Bacteriol.">
        <title>Genome Sequence of Blastococcus saxobsidens DD2, a Stone-Inhabiting Bacterium.</title>
        <authorList>
            <person name="Chouaia B."/>
            <person name="Crotti E."/>
            <person name="Brusetti L."/>
            <person name="Daffonchio D."/>
            <person name="Essoussi I."/>
            <person name="Nouioui I."/>
            <person name="Sbissi I."/>
            <person name="Ghodhbane-Gtari F."/>
            <person name="Gtari M."/>
            <person name="Vacherie B."/>
            <person name="Barbe V."/>
            <person name="Medigue C."/>
            <person name="Gury J."/>
            <person name="Pujic P."/>
            <person name="Normand P."/>
        </authorList>
    </citation>
    <scope>NUCLEOTIDE SEQUENCE [LARGE SCALE GENOMIC DNA]</scope>
    <source>
        <strain evidence="1 2">DD2</strain>
    </source>
</reference>
<protein>
    <submittedName>
        <fullName evidence="1">Uncharacterized protein</fullName>
    </submittedName>
</protein>
<reference evidence="2" key="2">
    <citation type="submission" date="2012-02" db="EMBL/GenBank/DDBJ databases">
        <title>Complete genome sequence of Blastococcus saxobsidens strain DD2.</title>
        <authorList>
            <person name="Genoscope."/>
        </authorList>
    </citation>
    <scope>NUCLEOTIDE SEQUENCE [LARGE SCALE GENOMIC DNA]</scope>
    <source>
        <strain evidence="2">DD2</strain>
    </source>
</reference>
<dbReference type="HOGENOM" id="CLU_2434973_0_0_11"/>
<sequence length="90" mass="9784">MIDHRHTDDHRGRQALAVTVRALAADSLLMTTVKQDQDAFEDITAAAAADIQLVFDEGMARLTVITQCWEESSRECLILAPTSLPTSSAA</sequence>
<organism evidence="1 2">
    <name type="scientific">Blastococcus saxobsidens (strain DD2)</name>
    <dbReference type="NCBI Taxonomy" id="1146883"/>
    <lineage>
        <taxon>Bacteria</taxon>
        <taxon>Bacillati</taxon>
        <taxon>Actinomycetota</taxon>
        <taxon>Actinomycetes</taxon>
        <taxon>Geodermatophilales</taxon>
        <taxon>Geodermatophilaceae</taxon>
        <taxon>Blastococcus</taxon>
    </lineage>
</organism>
<proteinExistence type="predicted"/>
<dbReference type="KEGG" id="bsd:BLASA_1777"/>
<name>H6RP35_BLASD</name>
<dbReference type="AlphaFoldDB" id="H6RP35"/>
<evidence type="ECO:0000313" key="1">
    <source>
        <dbReference type="EMBL" id="CCG02696.1"/>
    </source>
</evidence>
<dbReference type="Proteomes" id="UP000007517">
    <property type="component" value="Chromosome"/>
</dbReference>